<dbReference type="InterPro" id="IPR006140">
    <property type="entry name" value="D-isomer_DH_NAD-bd"/>
</dbReference>
<evidence type="ECO:0000256" key="2">
    <source>
        <dbReference type="ARBA" id="ARBA00023002"/>
    </source>
</evidence>
<dbReference type="PANTHER" id="PTHR43761">
    <property type="entry name" value="D-ISOMER SPECIFIC 2-HYDROXYACID DEHYDROGENASE FAMILY PROTEIN (AFU_ORTHOLOGUE AFUA_1G13630)"/>
    <property type="match status" value="1"/>
</dbReference>
<dbReference type="PROSITE" id="PS00671">
    <property type="entry name" value="D_2_HYDROXYACID_DH_3"/>
    <property type="match status" value="1"/>
</dbReference>
<organism evidence="7 8">
    <name type="scientific">Helcococcus kunzii ATCC 51366</name>
    <dbReference type="NCBI Taxonomy" id="883114"/>
    <lineage>
        <taxon>Bacteria</taxon>
        <taxon>Bacillati</taxon>
        <taxon>Bacillota</taxon>
        <taxon>Tissierellia</taxon>
        <taxon>Tissierellales</taxon>
        <taxon>Peptoniphilaceae</taxon>
        <taxon>Helcococcus</taxon>
    </lineage>
</organism>
<dbReference type="GeneID" id="96998683"/>
<dbReference type="PATRIC" id="fig|883114.3.peg.672"/>
<dbReference type="RefSeq" id="WP_005397968.1">
    <property type="nucleotide sequence ID" value="NZ_JH601088.1"/>
</dbReference>
<evidence type="ECO:0000256" key="3">
    <source>
        <dbReference type="ARBA" id="ARBA00023027"/>
    </source>
</evidence>
<dbReference type="InterPro" id="IPR006139">
    <property type="entry name" value="D-isomer_2_OHA_DH_cat_dom"/>
</dbReference>
<keyword evidence="3" id="KW-0520">NAD</keyword>
<evidence type="ECO:0008006" key="9">
    <source>
        <dbReference type="Google" id="ProtNLM"/>
    </source>
</evidence>
<dbReference type="GO" id="GO:0051287">
    <property type="term" value="F:NAD binding"/>
    <property type="evidence" value="ECO:0007669"/>
    <property type="project" value="InterPro"/>
</dbReference>
<evidence type="ECO:0000256" key="4">
    <source>
        <dbReference type="RuleBase" id="RU003719"/>
    </source>
</evidence>
<keyword evidence="2 4" id="KW-0560">Oxidoreductase</keyword>
<accession>H3NMW7</accession>
<dbReference type="Proteomes" id="UP000004191">
    <property type="component" value="Unassembled WGS sequence"/>
</dbReference>
<dbReference type="Pfam" id="PF02826">
    <property type="entry name" value="2-Hacid_dh_C"/>
    <property type="match status" value="1"/>
</dbReference>
<dbReference type="InterPro" id="IPR029753">
    <property type="entry name" value="D-isomer_DH_CS"/>
</dbReference>
<gene>
    <name evidence="7" type="ORF">HMPREF9709_00678</name>
</gene>
<dbReference type="PANTHER" id="PTHR43761:SF1">
    <property type="entry name" value="D-ISOMER SPECIFIC 2-HYDROXYACID DEHYDROGENASE CATALYTIC DOMAIN-CONTAINING PROTEIN-RELATED"/>
    <property type="match status" value="1"/>
</dbReference>
<dbReference type="eggNOG" id="COG1052">
    <property type="taxonomic scope" value="Bacteria"/>
</dbReference>
<dbReference type="HOGENOM" id="CLU_019796_1_3_9"/>
<dbReference type="PROSITE" id="PS00065">
    <property type="entry name" value="D_2_HYDROXYACID_DH_1"/>
    <property type="match status" value="1"/>
</dbReference>
<evidence type="ECO:0000256" key="1">
    <source>
        <dbReference type="ARBA" id="ARBA00005854"/>
    </source>
</evidence>
<feature type="domain" description="D-isomer specific 2-hydroxyacid dehydrogenase NAD-binding" evidence="6">
    <location>
        <begin position="112"/>
        <end position="287"/>
    </location>
</feature>
<evidence type="ECO:0000259" key="5">
    <source>
        <dbReference type="Pfam" id="PF00389"/>
    </source>
</evidence>
<protein>
    <recommendedName>
        <fullName evidence="9">Hydroxyacid dehydrogenase</fullName>
    </recommendedName>
</protein>
<evidence type="ECO:0000313" key="7">
    <source>
        <dbReference type="EMBL" id="EHR34708.1"/>
    </source>
</evidence>
<comment type="caution">
    <text evidence="7">The sequence shown here is derived from an EMBL/GenBank/DDBJ whole genome shotgun (WGS) entry which is preliminary data.</text>
</comment>
<dbReference type="PROSITE" id="PS00670">
    <property type="entry name" value="D_2_HYDROXYACID_DH_2"/>
    <property type="match status" value="1"/>
</dbReference>
<keyword evidence="8" id="KW-1185">Reference proteome</keyword>
<proteinExistence type="inferred from homology"/>
<feature type="domain" description="D-isomer specific 2-hydroxyacid dehydrogenase catalytic" evidence="5">
    <location>
        <begin position="15"/>
        <end position="318"/>
    </location>
</feature>
<dbReference type="Gene3D" id="3.40.50.720">
    <property type="entry name" value="NAD(P)-binding Rossmann-like Domain"/>
    <property type="match status" value="2"/>
</dbReference>
<dbReference type="AlphaFoldDB" id="H3NMW7"/>
<evidence type="ECO:0000313" key="8">
    <source>
        <dbReference type="Proteomes" id="UP000004191"/>
    </source>
</evidence>
<dbReference type="Pfam" id="PF00389">
    <property type="entry name" value="2-Hacid_dh"/>
    <property type="match status" value="1"/>
</dbReference>
<reference evidence="7 8" key="1">
    <citation type="submission" date="2012-01" db="EMBL/GenBank/DDBJ databases">
        <title>The Genome Sequence of Helcococcus kunzii ATCC 51366.</title>
        <authorList>
            <consortium name="The Broad Institute Genome Sequencing Platform"/>
            <person name="Earl A."/>
            <person name="Ward D."/>
            <person name="Feldgarden M."/>
            <person name="Gevers D."/>
            <person name="Huys G."/>
            <person name="Young S.K."/>
            <person name="Zeng Q."/>
            <person name="Gargeya S."/>
            <person name="Fitzgerald M."/>
            <person name="Haas B."/>
            <person name="Abouelleil A."/>
            <person name="Alvarado L."/>
            <person name="Arachchi H.M."/>
            <person name="Berlin A."/>
            <person name="Chapman S.B."/>
            <person name="Gearin G."/>
            <person name="Goldberg J."/>
            <person name="Griggs A."/>
            <person name="Gujja S."/>
            <person name="Hansen M."/>
            <person name="Heiman D."/>
            <person name="Howarth C."/>
            <person name="Larimer J."/>
            <person name="Lui A."/>
            <person name="MacDonald P.J.P."/>
            <person name="McCowen C."/>
            <person name="Montmayeur A."/>
            <person name="Murphy C."/>
            <person name="Neiman D."/>
            <person name="Pearson M."/>
            <person name="Priest M."/>
            <person name="Roberts A."/>
            <person name="Saif S."/>
            <person name="Shea T."/>
            <person name="Sisk P."/>
            <person name="Stolte C."/>
            <person name="Sykes S."/>
            <person name="Wortman J."/>
            <person name="Nusbaum C."/>
            <person name="Birren B."/>
        </authorList>
    </citation>
    <scope>NUCLEOTIDE SEQUENCE [LARGE SCALE GENOMIC DNA]</scope>
    <source>
        <strain evidence="7 8">ATCC 51366</strain>
    </source>
</reference>
<name>H3NMW7_9FIRM</name>
<evidence type="ECO:0000259" key="6">
    <source>
        <dbReference type="Pfam" id="PF02826"/>
    </source>
</evidence>
<dbReference type="STRING" id="883114.HMPREF9709_00678"/>
<dbReference type="InterPro" id="IPR050418">
    <property type="entry name" value="D-iso_2-hydroxyacid_DH_PdxB"/>
</dbReference>
<sequence length="318" mass="35485">MKIRLIEPLGVSNDLLDQYREILSSRGHDFKYYNDKAKDLEEQKKRISDADIIMIASSPLPGEAFKDNPNLKYINVAFTGFDHIDLDEAHNKGIKISNASGYSNTSVKELVLGMVLNIYRKISSGNIATREQKTHEDYYVGTELKGKTVGILGTGSIGIEVAKLFLALGCNVVAYNRSEKEELINYGVTYMSLDDVYRHSDIITIHLPLNKKTRGLVNKSSFKKMKPSAVLINCARGPIINNDDLADALNNNQIAYAGVDVFDMEPPIPADYPLLKAKNTLLTPHIAYLTKESMIKRARIAFDNLISYLDGNPKNIIN</sequence>
<dbReference type="InterPro" id="IPR036291">
    <property type="entry name" value="NAD(P)-bd_dom_sf"/>
</dbReference>
<dbReference type="SUPFAM" id="SSF51735">
    <property type="entry name" value="NAD(P)-binding Rossmann-fold domains"/>
    <property type="match status" value="1"/>
</dbReference>
<dbReference type="EMBL" id="AGEI01000019">
    <property type="protein sequence ID" value="EHR34708.1"/>
    <property type="molecule type" value="Genomic_DNA"/>
</dbReference>
<dbReference type="InterPro" id="IPR029752">
    <property type="entry name" value="D-isomer_DH_CS1"/>
</dbReference>
<dbReference type="OrthoDB" id="9805416at2"/>
<dbReference type="SUPFAM" id="SSF52283">
    <property type="entry name" value="Formate/glycerate dehydrogenase catalytic domain-like"/>
    <property type="match status" value="1"/>
</dbReference>
<dbReference type="GO" id="GO:0016616">
    <property type="term" value="F:oxidoreductase activity, acting on the CH-OH group of donors, NAD or NADP as acceptor"/>
    <property type="evidence" value="ECO:0007669"/>
    <property type="project" value="InterPro"/>
</dbReference>
<dbReference type="FunFam" id="3.40.50.720:FF:000203">
    <property type="entry name" value="D-3-phosphoglycerate dehydrogenase (SerA)"/>
    <property type="match status" value="1"/>
</dbReference>
<comment type="similarity">
    <text evidence="1 4">Belongs to the D-isomer specific 2-hydroxyacid dehydrogenase family.</text>
</comment>